<dbReference type="NCBIfam" id="NF006671">
    <property type="entry name" value="PRK09219.1"/>
    <property type="match status" value="1"/>
</dbReference>
<evidence type="ECO:0000313" key="9">
    <source>
        <dbReference type="Proteomes" id="UP000006094"/>
    </source>
</evidence>
<sequence length="191" mass="21527">MKALEDKIREEGTIEEGGILKVDSFLNHQLDVPFLIEIAKEFKKLFNTDKLTKILTIETSGIAIASIVAQQYGVPVLFARKTETKNLDKETYERDVYSYTKRKTYKIKVSKKFLTKDDHVLVIDDFLANGEAALGLIDIVKQSGATFEGLGIVIEKGFQKGGQKLREEGINLKSLAIVDSLENNEIKFREI</sequence>
<feature type="binding site" evidence="5">
    <location>
        <position position="20"/>
    </location>
    <ligand>
        <name>xanthine</name>
        <dbReference type="ChEBI" id="CHEBI:17712"/>
    </ligand>
</feature>
<comment type="subcellular location">
    <subcellularLocation>
        <location evidence="5">Cytoplasm</location>
    </subcellularLocation>
</comment>
<comment type="function">
    <text evidence="5">Converts the preformed base xanthine, a product of nucleic acid breakdown, to xanthosine 5'-monophosphate (XMP), so it can be reused for RNA or DNA synthesis.</text>
</comment>
<dbReference type="NCBIfam" id="TIGR01744">
    <property type="entry name" value="XPRTase"/>
    <property type="match status" value="1"/>
</dbReference>
<evidence type="ECO:0000256" key="2">
    <source>
        <dbReference type="ARBA" id="ARBA00022676"/>
    </source>
</evidence>
<name>K0AZJ1_GOTA9</name>
<dbReference type="OrthoDB" id="9790678at2"/>
<evidence type="ECO:0000256" key="4">
    <source>
        <dbReference type="ARBA" id="ARBA00022726"/>
    </source>
</evidence>
<dbReference type="GO" id="GO:0046110">
    <property type="term" value="P:xanthine metabolic process"/>
    <property type="evidence" value="ECO:0007669"/>
    <property type="project" value="UniProtKB-UniRule"/>
</dbReference>
<evidence type="ECO:0000259" key="7">
    <source>
        <dbReference type="Pfam" id="PF00156"/>
    </source>
</evidence>
<dbReference type="KEGG" id="cad:Curi_c11890"/>
<dbReference type="HOGENOM" id="CLU_099015_0_0_9"/>
<dbReference type="UniPathway" id="UPA00602">
    <property type="reaction ID" value="UER00658"/>
</dbReference>
<dbReference type="PANTHER" id="PTHR43864">
    <property type="entry name" value="HYPOXANTHINE/GUANINE PHOSPHORIBOSYLTRANSFERASE"/>
    <property type="match status" value="1"/>
</dbReference>
<dbReference type="PANTHER" id="PTHR43864:SF1">
    <property type="entry name" value="XANTHINE PHOSPHORIBOSYLTRANSFERASE"/>
    <property type="match status" value="1"/>
</dbReference>
<dbReference type="CDD" id="cd06223">
    <property type="entry name" value="PRTases_typeI"/>
    <property type="match status" value="1"/>
</dbReference>
<dbReference type="GO" id="GO:0005737">
    <property type="term" value="C:cytoplasm"/>
    <property type="evidence" value="ECO:0007669"/>
    <property type="project" value="UniProtKB-SubCell"/>
</dbReference>
<comment type="similarity">
    <text evidence="5">Belongs to the purine/pyrimidine phosphoribosyltransferase family. Xpt subfamily.</text>
</comment>
<evidence type="ECO:0000256" key="3">
    <source>
        <dbReference type="ARBA" id="ARBA00022679"/>
    </source>
</evidence>
<feature type="binding site" evidence="5">
    <location>
        <begin position="128"/>
        <end position="132"/>
    </location>
    <ligand>
        <name>5-phospho-alpha-D-ribose 1-diphosphate</name>
        <dbReference type="ChEBI" id="CHEBI:58017"/>
    </ligand>
</feature>
<evidence type="ECO:0000256" key="1">
    <source>
        <dbReference type="ARBA" id="ARBA00022490"/>
    </source>
</evidence>
<feature type="domain" description="Phosphoribosyltransferase" evidence="7">
    <location>
        <begin position="34"/>
        <end position="146"/>
    </location>
</feature>
<dbReference type="SUPFAM" id="SSF53271">
    <property type="entry name" value="PRTase-like"/>
    <property type="match status" value="1"/>
</dbReference>
<keyword evidence="3 5" id="KW-0808">Transferase</keyword>
<dbReference type="Gene3D" id="3.40.50.2020">
    <property type="match status" value="1"/>
</dbReference>
<dbReference type="AlphaFoldDB" id="K0AZJ1"/>
<dbReference type="PATRIC" id="fig|1128398.3.peg.1202"/>
<dbReference type="GO" id="GO:0032265">
    <property type="term" value="P:XMP salvage"/>
    <property type="evidence" value="ECO:0007669"/>
    <property type="project" value="UniProtKB-UniRule"/>
</dbReference>
<gene>
    <name evidence="5 8" type="primary">xpt</name>
    <name evidence="8" type="ordered locus">Curi_c11890</name>
</gene>
<dbReference type="InterPro" id="IPR010079">
    <property type="entry name" value="Xanthine_PRibTrfase"/>
</dbReference>
<dbReference type="STRING" id="1128398.Curi_c11890"/>
<dbReference type="GO" id="GO:0000310">
    <property type="term" value="F:xanthine phosphoribosyltransferase activity"/>
    <property type="evidence" value="ECO:0007669"/>
    <property type="project" value="UniProtKB-UniRule"/>
</dbReference>
<reference evidence="8 9" key="1">
    <citation type="journal article" date="2012" name="PLoS ONE">
        <title>The purine-utilizing bacterium Clostridium acidurici 9a: a genome-guided metabolic reconsideration.</title>
        <authorList>
            <person name="Hartwich K."/>
            <person name="Poehlein A."/>
            <person name="Daniel R."/>
        </authorList>
    </citation>
    <scope>NUCLEOTIDE SEQUENCE [LARGE SCALE GENOMIC DNA]</scope>
    <source>
        <strain evidence="9">ATCC 7906 / DSM 604 / BCRC 14475 / CIP 104303 / KCTC 5404 / NCIMB 10678 / 9a</strain>
    </source>
</reference>
<proteinExistence type="inferred from homology"/>
<evidence type="ECO:0000256" key="5">
    <source>
        <dbReference type="HAMAP-Rule" id="MF_01184"/>
    </source>
</evidence>
<keyword evidence="4 5" id="KW-0660">Purine salvage</keyword>
<evidence type="ECO:0000313" key="8">
    <source>
        <dbReference type="EMBL" id="AFS78202.1"/>
    </source>
</evidence>
<dbReference type="EMBL" id="CP003326">
    <property type="protein sequence ID" value="AFS78202.1"/>
    <property type="molecule type" value="Genomic_DNA"/>
</dbReference>
<dbReference type="Pfam" id="PF00156">
    <property type="entry name" value="Pribosyltran"/>
    <property type="match status" value="1"/>
</dbReference>
<comment type="catalytic activity">
    <reaction evidence="5">
        <text>XMP + diphosphate = xanthine + 5-phospho-alpha-D-ribose 1-diphosphate</text>
        <dbReference type="Rhea" id="RHEA:10800"/>
        <dbReference type="ChEBI" id="CHEBI:17712"/>
        <dbReference type="ChEBI" id="CHEBI:33019"/>
        <dbReference type="ChEBI" id="CHEBI:57464"/>
        <dbReference type="ChEBI" id="CHEBI:58017"/>
        <dbReference type="EC" id="2.4.2.22"/>
    </reaction>
</comment>
<dbReference type="Proteomes" id="UP000006094">
    <property type="component" value="Chromosome"/>
</dbReference>
<dbReference type="HAMAP" id="MF_01184">
    <property type="entry name" value="XPRTase"/>
    <property type="match status" value="1"/>
</dbReference>
<comment type="subunit">
    <text evidence="5">Homodimer.</text>
</comment>
<dbReference type="InterPro" id="IPR050118">
    <property type="entry name" value="Pur/Pyrimidine_PRTase"/>
</dbReference>
<feature type="binding site" evidence="5">
    <location>
        <position position="27"/>
    </location>
    <ligand>
        <name>xanthine</name>
        <dbReference type="ChEBI" id="CHEBI:17712"/>
    </ligand>
</feature>
<organism evidence="8 9">
    <name type="scientific">Gottschalkia acidurici (strain ATCC 7906 / DSM 604 / BCRC 14475 / CIP 104303 / KCTC 5404 / NCIMB 10678 / 9a)</name>
    <name type="common">Clostridium acidurici</name>
    <dbReference type="NCBI Taxonomy" id="1128398"/>
    <lineage>
        <taxon>Bacteria</taxon>
        <taxon>Bacillati</taxon>
        <taxon>Bacillota</taxon>
        <taxon>Tissierellia</taxon>
        <taxon>Tissierellales</taxon>
        <taxon>Gottschalkiaceae</taxon>
        <taxon>Gottschalkia</taxon>
    </lineage>
</organism>
<protein>
    <recommendedName>
        <fullName evidence="5 6">Xanthine phosphoribosyltransferase</fullName>
        <shortName evidence="5">XPRTase</shortName>
        <ecNumber evidence="5 6">2.4.2.22</ecNumber>
    </recommendedName>
</protein>
<evidence type="ECO:0000256" key="6">
    <source>
        <dbReference type="NCBIfam" id="TIGR01744"/>
    </source>
</evidence>
<dbReference type="InterPro" id="IPR029057">
    <property type="entry name" value="PRTase-like"/>
</dbReference>
<comment type="pathway">
    <text evidence="5">Purine metabolism; XMP biosynthesis via salvage pathway; XMP from xanthine: step 1/1.</text>
</comment>
<dbReference type="InterPro" id="IPR000836">
    <property type="entry name" value="PRTase_dom"/>
</dbReference>
<keyword evidence="2 5" id="KW-0328">Glycosyltransferase</keyword>
<dbReference type="RefSeq" id="WP_014967339.1">
    <property type="nucleotide sequence ID" value="NC_018664.1"/>
</dbReference>
<dbReference type="GO" id="GO:0006166">
    <property type="term" value="P:purine ribonucleoside salvage"/>
    <property type="evidence" value="ECO:0007669"/>
    <property type="project" value="UniProtKB-KW"/>
</dbReference>
<accession>K0AZJ1</accession>
<keyword evidence="1 5" id="KW-0963">Cytoplasm</keyword>
<keyword evidence="9" id="KW-1185">Reference proteome</keyword>
<dbReference type="eggNOG" id="COG0503">
    <property type="taxonomic scope" value="Bacteria"/>
</dbReference>
<feature type="binding site" evidence="5">
    <location>
        <position position="156"/>
    </location>
    <ligand>
        <name>xanthine</name>
        <dbReference type="ChEBI" id="CHEBI:17712"/>
    </ligand>
</feature>
<dbReference type="EC" id="2.4.2.22" evidence="5 6"/>